<comment type="caution">
    <text evidence="2">The sequence shown here is derived from an EMBL/GenBank/DDBJ whole genome shotgun (WGS) entry which is preliminary data.</text>
</comment>
<sequence length="113" mass="12250">MPSSILQMEFKSLSRDFSQFFQIPDAPTAPSQRAAHPIDSSQLPVAQEQLPTVLLPLQASGEAQRGHGREADGDPRRPADADAKDSTRAEVPGIRDEARGLEEDLVPIVGFNC</sequence>
<protein>
    <submittedName>
        <fullName evidence="2">Uncharacterized protein</fullName>
    </submittedName>
</protein>
<evidence type="ECO:0000313" key="2">
    <source>
        <dbReference type="EMBL" id="PIC53192.1"/>
    </source>
</evidence>
<gene>
    <name evidence="2" type="primary">Cnig_chr_I.g3</name>
    <name evidence="2" type="ORF">B9Z55_000003</name>
</gene>
<dbReference type="Proteomes" id="UP000230233">
    <property type="component" value="Chromosome I"/>
</dbReference>
<accession>A0A2G5VN46</accession>
<dbReference type="EMBL" id="PDUG01000001">
    <property type="protein sequence ID" value="PIC53192.1"/>
    <property type="molecule type" value="Genomic_DNA"/>
</dbReference>
<evidence type="ECO:0000313" key="3">
    <source>
        <dbReference type="Proteomes" id="UP000230233"/>
    </source>
</evidence>
<dbReference type="AlphaFoldDB" id="A0A2G5VN46"/>
<evidence type="ECO:0000256" key="1">
    <source>
        <dbReference type="SAM" id="MobiDB-lite"/>
    </source>
</evidence>
<reference evidence="3" key="1">
    <citation type="submission" date="2017-10" db="EMBL/GenBank/DDBJ databases">
        <title>Rapid genome shrinkage in a self-fertile nematode reveals novel sperm competition proteins.</title>
        <authorList>
            <person name="Yin D."/>
            <person name="Schwarz E.M."/>
            <person name="Thomas C.G."/>
            <person name="Felde R.L."/>
            <person name="Korf I.F."/>
            <person name="Cutter A.D."/>
            <person name="Schartner C.M."/>
            <person name="Ralston E.J."/>
            <person name="Meyer B.J."/>
            <person name="Haag E.S."/>
        </authorList>
    </citation>
    <scope>NUCLEOTIDE SEQUENCE [LARGE SCALE GENOMIC DNA]</scope>
    <source>
        <strain evidence="3">JU1422</strain>
    </source>
</reference>
<name>A0A2G5VN46_9PELO</name>
<feature type="compositionally biased region" description="Basic and acidic residues" evidence="1">
    <location>
        <begin position="64"/>
        <end position="98"/>
    </location>
</feature>
<organism evidence="2 3">
    <name type="scientific">Caenorhabditis nigoni</name>
    <dbReference type="NCBI Taxonomy" id="1611254"/>
    <lineage>
        <taxon>Eukaryota</taxon>
        <taxon>Metazoa</taxon>
        <taxon>Ecdysozoa</taxon>
        <taxon>Nematoda</taxon>
        <taxon>Chromadorea</taxon>
        <taxon>Rhabditida</taxon>
        <taxon>Rhabditina</taxon>
        <taxon>Rhabditomorpha</taxon>
        <taxon>Rhabditoidea</taxon>
        <taxon>Rhabditidae</taxon>
        <taxon>Peloderinae</taxon>
        <taxon>Caenorhabditis</taxon>
    </lineage>
</organism>
<feature type="region of interest" description="Disordered" evidence="1">
    <location>
        <begin position="23"/>
        <end position="98"/>
    </location>
</feature>
<keyword evidence="3" id="KW-1185">Reference proteome</keyword>
<proteinExistence type="predicted"/>